<name>A0A4P6EC57_9MICO</name>
<evidence type="ECO:0000313" key="1">
    <source>
        <dbReference type="EMBL" id="QAY59604.1"/>
    </source>
</evidence>
<dbReference type="SUPFAM" id="SSF159888">
    <property type="entry name" value="YdhG-like"/>
    <property type="match status" value="1"/>
</dbReference>
<sequence>MAEKTAGFTAEERAAMKARAAELRAEAKASKGAAKKEADRQGVLEAIEALSGTDKVLAQRFHEMVTETAPQLDPKTWYGFPAYGRDGKAVCFFKASAKFNSRYATIGFNDGAQLDDGALWPTEFAIVEFTPDVEKRMREIIARAAG</sequence>
<reference evidence="1 2" key="1">
    <citation type="submission" date="2019-01" db="EMBL/GenBank/DDBJ databases">
        <title>Genome sequencing of strain DFW100M-13.</title>
        <authorList>
            <person name="Heo J."/>
            <person name="Kim S.-J."/>
            <person name="Kim J.-S."/>
            <person name="Hong S.-B."/>
            <person name="Kwon S.-W."/>
        </authorList>
    </citation>
    <scope>NUCLEOTIDE SEQUENCE [LARGE SCALE GENOMIC DNA]</scope>
    <source>
        <strain evidence="1 2">DFW100M-13</strain>
    </source>
</reference>
<proteinExistence type="predicted"/>
<organism evidence="1 2">
    <name type="scientific">Microbacterium protaetiae</name>
    <dbReference type="NCBI Taxonomy" id="2509458"/>
    <lineage>
        <taxon>Bacteria</taxon>
        <taxon>Bacillati</taxon>
        <taxon>Actinomycetota</taxon>
        <taxon>Actinomycetes</taxon>
        <taxon>Micrococcales</taxon>
        <taxon>Microbacteriaceae</taxon>
        <taxon>Microbacterium</taxon>
    </lineage>
</organism>
<dbReference type="RefSeq" id="WP_129387255.1">
    <property type="nucleotide sequence ID" value="NZ_CP035494.1"/>
</dbReference>
<dbReference type="AlphaFoldDB" id="A0A4P6EC57"/>
<dbReference type="KEGG" id="mprt:ET475_06115"/>
<dbReference type="Proteomes" id="UP000293995">
    <property type="component" value="Chromosome"/>
</dbReference>
<protein>
    <submittedName>
        <fullName evidence="1">DUF1801 domain-containing protein</fullName>
    </submittedName>
</protein>
<gene>
    <name evidence="1" type="ORF">ET475_06115</name>
</gene>
<dbReference type="Gene3D" id="3.90.1150.200">
    <property type="match status" value="1"/>
</dbReference>
<keyword evidence="2" id="KW-1185">Reference proteome</keyword>
<dbReference type="EMBL" id="CP035494">
    <property type="protein sequence ID" value="QAY59604.1"/>
    <property type="molecule type" value="Genomic_DNA"/>
</dbReference>
<evidence type="ECO:0000313" key="2">
    <source>
        <dbReference type="Proteomes" id="UP000293995"/>
    </source>
</evidence>
<dbReference type="OrthoDB" id="32458at2"/>
<accession>A0A4P6EC57</accession>